<dbReference type="KEGG" id="ccp:CHC_T00010036001"/>
<name>R7QAK9_CHOCR</name>
<evidence type="ECO:0000256" key="10">
    <source>
        <dbReference type="ARBA" id="ARBA00023242"/>
    </source>
</evidence>
<feature type="domain" description="Poly(A) polymerase central" evidence="16">
    <location>
        <begin position="223"/>
        <end position="364"/>
    </location>
</feature>
<organism evidence="18 19">
    <name type="scientific">Chondrus crispus</name>
    <name type="common">Carrageen Irish moss</name>
    <name type="synonym">Polymorpha crispa</name>
    <dbReference type="NCBI Taxonomy" id="2769"/>
    <lineage>
        <taxon>Eukaryota</taxon>
        <taxon>Rhodophyta</taxon>
        <taxon>Florideophyceae</taxon>
        <taxon>Rhodymeniophycidae</taxon>
        <taxon>Gigartinales</taxon>
        <taxon>Gigartinaceae</taxon>
        <taxon>Chondrus</taxon>
    </lineage>
</organism>
<feature type="domain" description="Poly(A) polymerase RNA-binding" evidence="15">
    <location>
        <begin position="386"/>
        <end position="446"/>
    </location>
</feature>
<feature type="binding site" evidence="13">
    <location>
        <position position="102"/>
    </location>
    <ligand>
        <name>Mg(2+)</name>
        <dbReference type="ChEBI" id="CHEBI:18420"/>
        <label>1</label>
        <note>catalytic</note>
    </ligand>
</feature>
<dbReference type="PIRSF" id="PIRSF018425">
    <property type="entry name" value="PolyA_polymerase"/>
    <property type="match status" value="1"/>
</dbReference>
<keyword evidence="5 11" id="KW-0808">Transferase</keyword>
<evidence type="ECO:0000313" key="19">
    <source>
        <dbReference type="Proteomes" id="UP000012073"/>
    </source>
</evidence>
<proteinExistence type="inferred from homology"/>
<feature type="binding site" evidence="13">
    <location>
        <position position="102"/>
    </location>
    <ligand>
        <name>Mg(2+)</name>
        <dbReference type="ChEBI" id="CHEBI:18420"/>
        <label>2</label>
        <note>catalytic</note>
    </ligand>
</feature>
<dbReference type="PhylomeDB" id="R7QAK9"/>
<dbReference type="Pfam" id="PF20750">
    <property type="entry name" value="PAP_NTPase"/>
    <property type="match status" value="1"/>
</dbReference>
<evidence type="ECO:0000256" key="11">
    <source>
        <dbReference type="PIRNR" id="PIRNR018425"/>
    </source>
</evidence>
<dbReference type="GO" id="GO:0006397">
    <property type="term" value="P:mRNA processing"/>
    <property type="evidence" value="ECO:0007669"/>
    <property type="project" value="UniProtKB-KW"/>
</dbReference>
<dbReference type="InterPro" id="IPR048840">
    <property type="entry name" value="PolA_pol_NTPase"/>
</dbReference>
<feature type="binding site" evidence="12">
    <location>
        <begin position="250"/>
        <end position="251"/>
    </location>
    <ligand>
        <name>ATP</name>
        <dbReference type="ChEBI" id="CHEBI:30616"/>
    </ligand>
</feature>
<dbReference type="GO" id="GO:1990817">
    <property type="term" value="F:poly(A) RNA polymerase activity"/>
    <property type="evidence" value="ECO:0007669"/>
    <property type="project" value="UniProtKB-UniRule"/>
</dbReference>
<dbReference type="SUPFAM" id="SSF81301">
    <property type="entry name" value="Nucleotidyltransferase"/>
    <property type="match status" value="1"/>
</dbReference>
<dbReference type="GeneID" id="17323076"/>
<evidence type="ECO:0000259" key="15">
    <source>
        <dbReference type="Pfam" id="PF04926"/>
    </source>
</evidence>
<dbReference type="InterPro" id="IPR007010">
    <property type="entry name" value="PolA_pol_RNA-bd_dom"/>
</dbReference>
<protein>
    <recommendedName>
        <fullName evidence="11">Poly(A) polymerase</fullName>
        <ecNumber evidence="11">2.7.7.19</ecNumber>
    </recommendedName>
</protein>
<dbReference type="Gene3D" id="3.30.70.590">
    <property type="entry name" value="Poly(A) polymerase predicted RNA binding domain"/>
    <property type="match status" value="2"/>
</dbReference>
<feature type="binding site" evidence="13">
    <location>
        <position position="171"/>
    </location>
    <ligand>
        <name>Mg(2+)</name>
        <dbReference type="ChEBI" id="CHEBI:18420"/>
        <label>2</label>
        <note>catalytic</note>
    </ligand>
</feature>
<accession>R7QAK9</accession>
<feature type="region of interest" description="Disordered" evidence="14">
    <location>
        <begin position="1"/>
        <end position="24"/>
    </location>
</feature>
<evidence type="ECO:0000256" key="6">
    <source>
        <dbReference type="ARBA" id="ARBA00022723"/>
    </source>
</evidence>
<dbReference type="OMA" id="TEFMEVA"/>
<comment type="cofactor">
    <cofactor evidence="1">
        <name>Mn(2+)</name>
        <dbReference type="ChEBI" id="CHEBI:29035"/>
    </cofactor>
</comment>
<dbReference type="Gramene" id="CDF35537">
    <property type="protein sequence ID" value="CDF35537"/>
    <property type="gene ID" value="CHC_T00010036001"/>
</dbReference>
<evidence type="ECO:0000313" key="18">
    <source>
        <dbReference type="EMBL" id="CDF35537.1"/>
    </source>
</evidence>
<feature type="binding site" evidence="13">
    <location>
        <position position="104"/>
    </location>
    <ligand>
        <name>Mg(2+)</name>
        <dbReference type="ChEBI" id="CHEBI:18420"/>
        <label>2</label>
        <note>catalytic</note>
    </ligand>
</feature>
<comment type="similarity">
    <text evidence="3 11">Belongs to the poly(A) polymerase family.</text>
</comment>
<dbReference type="Gene3D" id="1.10.1410.10">
    <property type="match status" value="1"/>
</dbReference>
<feature type="region of interest" description="Disordered" evidence="14">
    <location>
        <begin position="529"/>
        <end position="628"/>
    </location>
</feature>
<evidence type="ECO:0000256" key="4">
    <source>
        <dbReference type="ARBA" id="ARBA00022664"/>
    </source>
</evidence>
<evidence type="ECO:0000256" key="3">
    <source>
        <dbReference type="ARBA" id="ARBA00010912"/>
    </source>
</evidence>
<dbReference type="GO" id="GO:0005634">
    <property type="term" value="C:nucleus"/>
    <property type="evidence" value="ECO:0007669"/>
    <property type="project" value="UniProtKB-SubCell"/>
</dbReference>
<keyword evidence="7 11" id="KW-0547">Nucleotide-binding</keyword>
<comment type="catalytic activity">
    <reaction evidence="11">
        <text>RNA(n) + ATP = RNA(n)-3'-adenine ribonucleotide + diphosphate</text>
        <dbReference type="Rhea" id="RHEA:11332"/>
        <dbReference type="Rhea" id="RHEA-COMP:14527"/>
        <dbReference type="Rhea" id="RHEA-COMP:17347"/>
        <dbReference type="ChEBI" id="CHEBI:30616"/>
        <dbReference type="ChEBI" id="CHEBI:33019"/>
        <dbReference type="ChEBI" id="CHEBI:140395"/>
        <dbReference type="ChEBI" id="CHEBI:173115"/>
        <dbReference type="EC" id="2.7.7.19"/>
    </reaction>
</comment>
<keyword evidence="9 13" id="KW-0460">Magnesium</keyword>
<feature type="binding site" evidence="13">
    <location>
        <position position="104"/>
    </location>
    <ligand>
        <name>Mg(2+)</name>
        <dbReference type="ChEBI" id="CHEBI:18420"/>
        <label>1</label>
        <note>catalytic</note>
    </ligand>
</feature>
<feature type="domain" description="Poly(A) polymerase nucleotidyltransferase" evidence="17">
    <location>
        <begin position="10"/>
        <end position="218"/>
    </location>
</feature>
<dbReference type="Pfam" id="PF04928">
    <property type="entry name" value="PAP_central"/>
    <property type="match status" value="1"/>
</dbReference>
<feature type="binding site" evidence="12">
    <location>
        <begin position="102"/>
        <end position="104"/>
    </location>
    <ligand>
        <name>ATP</name>
        <dbReference type="ChEBI" id="CHEBI:30616"/>
    </ligand>
</feature>
<evidence type="ECO:0000256" key="1">
    <source>
        <dbReference type="ARBA" id="ARBA00001936"/>
    </source>
</evidence>
<comment type="cofactor">
    <cofactor evidence="13">
        <name>Mg(2+)</name>
        <dbReference type="ChEBI" id="CHEBI:18420"/>
    </cofactor>
    <text evidence="13">Binds 2 magnesium ions. Also active with manganese.</text>
</comment>
<dbReference type="Gene3D" id="3.30.460.10">
    <property type="entry name" value="Beta Polymerase, domain 2"/>
    <property type="match status" value="1"/>
</dbReference>
<evidence type="ECO:0000256" key="12">
    <source>
        <dbReference type="PIRSR" id="PIRSR018425-1"/>
    </source>
</evidence>
<dbReference type="FunFam" id="1.10.1410.10:FF:000001">
    <property type="entry name" value="Putative poly(A) polymerase gamma"/>
    <property type="match status" value="1"/>
</dbReference>
<dbReference type="STRING" id="2769.R7QAK9"/>
<sequence length="680" mass="74669">MAQKAPKRWGVSEPISIAQPTSRDHRLTSELEECLHHNNLYETNTGRQLREQVLVELNNIVQAWVTKVSVSLGMPEHDAKNCGARICTFGSYRLGVDGPGADIDTLVVTPRHIDRQRHVFGQVSPESATASTKGLILVDILRATPEATDVVAVPDAYVPIVKFEYRGVEIDFLFAALELSRIPKTFDILDDSVLRNVDDATQRSINGVRVTDAVLQLVPNITNFRTVLRAIKLWAKRRAIYSNSLGFLGGVAWAILTARVCQLYPNASASYLLSRFFKVYDKWNWSVTSQSAPVLLCSISHGNPSMGFKVWSPHANQRHFMPIITPAYPSMNTTHNVSASTLATMKMEIARGLTICEAIESNADKEESENAKRGMEAWQDLFVPSEFFGNFKRYLQIDVYADDSESYKRWKGMVESRLRFLIHKFEDSGLVKYLRPYPEGFSDNPELPAGCGKTFFFGLVIHPPSPASRAAAGAGTRMSVNITVPVTMWKAQVNSWADKTPAMHLQVMVMRSANLPSFVQRLIPASGVAKSSKGVGKKKKRKRSKGKENDVGDATENGVKAKKPRSENQKTGDGDDSGATEGAQATEPKGSDLNVAEVARVENKGSEPITETDGGVAEENGSKEDPEETTAAERLRAMAAAKAAPEKVVNDELVSEIAASHSTTGEVKAINVKLRAHGNQ</sequence>
<reference evidence="19" key="1">
    <citation type="journal article" date="2013" name="Proc. Natl. Acad. Sci. U.S.A.">
        <title>Genome structure and metabolic features in the red seaweed Chondrus crispus shed light on evolution of the Archaeplastida.</title>
        <authorList>
            <person name="Collen J."/>
            <person name="Porcel B."/>
            <person name="Carre W."/>
            <person name="Ball S.G."/>
            <person name="Chaparro C."/>
            <person name="Tonon T."/>
            <person name="Barbeyron T."/>
            <person name="Michel G."/>
            <person name="Noel B."/>
            <person name="Valentin K."/>
            <person name="Elias M."/>
            <person name="Artiguenave F."/>
            <person name="Arun A."/>
            <person name="Aury J.M."/>
            <person name="Barbosa-Neto J.F."/>
            <person name="Bothwell J.H."/>
            <person name="Bouget F.Y."/>
            <person name="Brillet L."/>
            <person name="Cabello-Hurtado F."/>
            <person name="Capella-Gutierrez S."/>
            <person name="Charrier B."/>
            <person name="Cladiere L."/>
            <person name="Cock J.M."/>
            <person name="Coelho S.M."/>
            <person name="Colleoni C."/>
            <person name="Czjzek M."/>
            <person name="Da Silva C."/>
            <person name="Delage L."/>
            <person name="Denoeud F."/>
            <person name="Deschamps P."/>
            <person name="Dittami S.M."/>
            <person name="Gabaldon T."/>
            <person name="Gachon C.M."/>
            <person name="Groisillier A."/>
            <person name="Herve C."/>
            <person name="Jabbari K."/>
            <person name="Katinka M."/>
            <person name="Kloareg B."/>
            <person name="Kowalczyk N."/>
            <person name="Labadie K."/>
            <person name="Leblanc C."/>
            <person name="Lopez P.J."/>
            <person name="McLachlan D.H."/>
            <person name="Meslet-Cladiere L."/>
            <person name="Moustafa A."/>
            <person name="Nehr Z."/>
            <person name="Nyvall Collen P."/>
            <person name="Panaud O."/>
            <person name="Partensky F."/>
            <person name="Poulain J."/>
            <person name="Rensing S.A."/>
            <person name="Rousvoal S."/>
            <person name="Samson G."/>
            <person name="Symeonidi A."/>
            <person name="Weissenbach J."/>
            <person name="Zambounis A."/>
            <person name="Wincker P."/>
            <person name="Boyen C."/>
        </authorList>
    </citation>
    <scope>NUCLEOTIDE SEQUENCE [LARGE SCALE GENOMIC DNA]</scope>
    <source>
        <strain evidence="19">cv. Stackhouse</strain>
    </source>
</reference>
<evidence type="ECO:0000256" key="2">
    <source>
        <dbReference type="ARBA" id="ARBA00004123"/>
    </source>
</evidence>
<dbReference type="GO" id="GO:0003723">
    <property type="term" value="F:RNA binding"/>
    <property type="evidence" value="ECO:0007669"/>
    <property type="project" value="UniProtKB-UniRule"/>
</dbReference>
<feature type="compositionally biased region" description="Basic residues" evidence="14">
    <location>
        <begin position="535"/>
        <end position="545"/>
    </location>
</feature>
<dbReference type="EC" id="2.7.7.19" evidence="11"/>
<gene>
    <name evidence="18" type="ORF">CHC_T00010036001</name>
</gene>
<dbReference type="InterPro" id="IPR011068">
    <property type="entry name" value="NuclTrfase_I-like_C"/>
</dbReference>
<dbReference type="GO" id="GO:0031123">
    <property type="term" value="P:RNA 3'-end processing"/>
    <property type="evidence" value="ECO:0007669"/>
    <property type="project" value="InterPro"/>
</dbReference>
<evidence type="ECO:0000256" key="8">
    <source>
        <dbReference type="ARBA" id="ARBA00022840"/>
    </source>
</evidence>
<feature type="binding site" evidence="12">
    <location>
        <begin position="89"/>
        <end position="91"/>
    </location>
    <ligand>
        <name>ATP</name>
        <dbReference type="ChEBI" id="CHEBI:30616"/>
    </ligand>
</feature>
<feature type="compositionally biased region" description="Basic and acidic residues" evidence="14">
    <location>
        <begin position="564"/>
        <end position="573"/>
    </location>
</feature>
<dbReference type="SUPFAM" id="SSF55003">
    <property type="entry name" value="PAP/Archaeal CCA-adding enzyme, C-terminal domain"/>
    <property type="match status" value="1"/>
</dbReference>
<dbReference type="InterPro" id="IPR007012">
    <property type="entry name" value="PolA_pol_cen_dom"/>
</dbReference>
<evidence type="ECO:0000256" key="14">
    <source>
        <dbReference type="SAM" id="MobiDB-lite"/>
    </source>
</evidence>
<keyword evidence="8 11" id="KW-0067">ATP-binding</keyword>
<dbReference type="CDD" id="cd05402">
    <property type="entry name" value="NT_PAP_TUTase"/>
    <property type="match status" value="1"/>
</dbReference>
<evidence type="ECO:0000256" key="9">
    <source>
        <dbReference type="ARBA" id="ARBA00022842"/>
    </source>
</evidence>
<dbReference type="AlphaFoldDB" id="R7QAK9"/>
<keyword evidence="19" id="KW-1185">Reference proteome</keyword>
<keyword evidence="10 11" id="KW-0539">Nucleus</keyword>
<dbReference type="GO" id="GO:0005524">
    <property type="term" value="F:ATP binding"/>
    <property type="evidence" value="ECO:0007669"/>
    <property type="project" value="UniProtKB-UniRule"/>
</dbReference>
<dbReference type="Pfam" id="PF04926">
    <property type="entry name" value="PAP_RNA-bind"/>
    <property type="match status" value="1"/>
</dbReference>
<evidence type="ECO:0000256" key="13">
    <source>
        <dbReference type="PIRSR" id="PIRSR018425-2"/>
    </source>
</evidence>
<keyword evidence="6 13" id="KW-0479">Metal-binding</keyword>
<feature type="binding site" evidence="12">
    <location>
        <position position="241"/>
    </location>
    <ligand>
        <name>ATP</name>
        <dbReference type="ChEBI" id="CHEBI:30616"/>
    </ligand>
</feature>
<feature type="binding site" evidence="12">
    <location>
        <position position="171"/>
    </location>
    <ligand>
        <name>ATP</name>
        <dbReference type="ChEBI" id="CHEBI:30616"/>
    </ligand>
</feature>
<evidence type="ECO:0000256" key="5">
    <source>
        <dbReference type="ARBA" id="ARBA00022679"/>
    </source>
</evidence>
<evidence type="ECO:0000259" key="16">
    <source>
        <dbReference type="Pfam" id="PF04928"/>
    </source>
</evidence>
<dbReference type="InterPro" id="IPR043519">
    <property type="entry name" value="NT_sf"/>
</dbReference>
<comment type="subcellular location">
    <subcellularLocation>
        <location evidence="2 11">Nucleus</location>
    </subcellularLocation>
</comment>
<evidence type="ECO:0000256" key="7">
    <source>
        <dbReference type="ARBA" id="ARBA00022741"/>
    </source>
</evidence>
<dbReference type="GO" id="GO:0046872">
    <property type="term" value="F:metal ion binding"/>
    <property type="evidence" value="ECO:0007669"/>
    <property type="project" value="UniProtKB-KW"/>
</dbReference>
<comment type="function">
    <text evidence="11">Polymerase that creates the 3'-poly(A) tail of mRNA's.</text>
</comment>
<dbReference type="FunFam" id="3.30.460.10:FF:000002">
    <property type="entry name" value="Poly(A) polymerase alpha, putative"/>
    <property type="match status" value="1"/>
</dbReference>
<dbReference type="OrthoDB" id="412748at2759"/>
<dbReference type="InterPro" id="IPR014492">
    <property type="entry name" value="PolyA_polymerase"/>
</dbReference>
<dbReference type="PANTHER" id="PTHR10682">
    <property type="entry name" value="POLY A POLYMERASE"/>
    <property type="match status" value="1"/>
</dbReference>
<dbReference type="EMBL" id="HG001734">
    <property type="protein sequence ID" value="CDF35537.1"/>
    <property type="molecule type" value="Genomic_DNA"/>
</dbReference>
<dbReference type="RefSeq" id="XP_005715356.1">
    <property type="nucleotide sequence ID" value="XM_005715299.1"/>
</dbReference>
<feature type="binding site" evidence="12">
    <location>
        <position position="232"/>
    </location>
    <ligand>
        <name>ATP</name>
        <dbReference type="ChEBI" id="CHEBI:30616"/>
    </ligand>
</feature>
<keyword evidence="4 11" id="KW-0507">mRNA processing</keyword>
<dbReference type="SUPFAM" id="SSF81631">
    <property type="entry name" value="PAP/OAS1 substrate-binding domain"/>
    <property type="match status" value="1"/>
</dbReference>
<evidence type="ECO:0000259" key="17">
    <source>
        <dbReference type="Pfam" id="PF20750"/>
    </source>
</evidence>
<dbReference type="Proteomes" id="UP000012073">
    <property type="component" value="Unassembled WGS sequence"/>
</dbReference>
<dbReference type="PANTHER" id="PTHR10682:SF10">
    <property type="entry name" value="POLYNUCLEOTIDE ADENYLYLTRANSFERASE"/>
    <property type="match status" value="1"/>
</dbReference>